<keyword evidence="1" id="KW-0472">Membrane</keyword>
<accession>A0ABS4IN25</accession>
<dbReference type="RefSeq" id="WP_209969607.1">
    <property type="nucleotide sequence ID" value="NZ_JAGGLB010000002.1"/>
</dbReference>
<proteinExistence type="predicted"/>
<feature type="transmembrane region" description="Helical" evidence="1">
    <location>
        <begin position="110"/>
        <end position="129"/>
    </location>
</feature>
<dbReference type="Pfam" id="PF24124">
    <property type="entry name" value="YphA"/>
    <property type="match status" value="1"/>
</dbReference>
<name>A0ABS4IN25_9BACL</name>
<sequence length="208" mass="23310">MNPGYLSLVLLSITLILFASGWKEIYVRSISQNRILLFFIGWILLFSFEIKLPAVQINWVFAGISVLSLGIIIQTKGLFRKLHLLSIGLLLGSFHVLAMEILAMDPMMAVVSPQLDAVLFLVCVVLLLERRLWEQIASLSLGIIIGEIYSVLAHSMHQPLYFGGASFQDGWWLSVFAARTFTLLLESLVKGFKAVCKALIAWKGGWRK</sequence>
<comment type="caution">
    <text evidence="2">The sequence shown here is derived from an EMBL/GenBank/DDBJ whole genome shotgun (WGS) entry which is preliminary data.</text>
</comment>
<feature type="transmembrane region" description="Helical" evidence="1">
    <location>
        <begin position="34"/>
        <end position="50"/>
    </location>
</feature>
<evidence type="ECO:0000313" key="2">
    <source>
        <dbReference type="EMBL" id="MBP1988910.1"/>
    </source>
</evidence>
<feature type="transmembrane region" description="Helical" evidence="1">
    <location>
        <begin position="136"/>
        <end position="156"/>
    </location>
</feature>
<gene>
    <name evidence="2" type="ORF">J2Z66_000505</name>
</gene>
<dbReference type="InterPro" id="IPR014617">
    <property type="entry name" value="YphA_Bacsu"/>
</dbReference>
<feature type="transmembrane region" description="Helical" evidence="1">
    <location>
        <begin position="171"/>
        <end position="189"/>
    </location>
</feature>
<feature type="transmembrane region" description="Helical" evidence="1">
    <location>
        <begin position="85"/>
        <end position="104"/>
    </location>
</feature>
<keyword evidence="1" id="KW-1133">Transmembrane helix</keyword>
<reference evidence="2 3" key="1">
    <citation type="submission" date="2021-03" db="EMBL/GenBank/DDBJ databases">
        <title>Genomic Encyclopedia of Type Strains, Phase IV (KMG-IV): sequencing the most valuable type-strain genomes for metagenomic binning, comparative biology and taxonomic classification.</title>
        <authorList>
            <person name="Goeker M."/>
        </authorList>
    </citation>
    <scope>NUCLEOTIDE SEQUENCE [LARGE SCALE GENOMIC DNA]</scope>
    <source>
        <strain evidence="2 3">DSM 26048</strain>
    </source>
</reference>
<dbReference type="Proteomes" id="UP001519287">
    <property type="component" value="Unassembled WGS sequence"/>
</dbReference>
<evidence type="ECO:0000313" key="3">
    <source>
        <dbReference type="Proteomes" id="UP001519287"/>
    </source>
</evidence>
<feature type="transmembrane region" description="Helical" evidence="1">
    <location>
        <begin position="56"/>
        <end position="73"/>
    </location>
</feature>
<keyword evidence="3" id="KW-1185">Reference proteome</keyword>
<evidence type="ECO:0000256" key="1">
    <source>
        <dbReference type="SAM" id="Phobius"/>
    </source>
</evidence>
<keyword evidence="1" id="KW-0812">Transmembrane</keyword>
<feature type="transmembrane region" description="Helical" evidence="1">
    <location>
        <begin position="6"/>
        <end position="22"/>
    </location>
</feature>
<organism evidence="2 3">
    <name type="scientific">Paenibacillus eucommiae</name>
    <dbReference type="NCBI Taxonomy" id="1355755"/>
    <lineage>
        <taxon>Bacteria</taxon>
        <taxon>Bacillati</taxon>
        <taxon>Bacillota</taxon>
        <taxon>Bacilli</taxon>
        <taxon>Bacillales</taxon>
        <taxon>Paenibacillaceae</taxon>
        <taxon>Paenibacillus</taxon>
    </lineage>
</organism>
<dbReference type="EMBL" id="JAGGLB010000002">
    <property type="protein sequence ID" value="MBP1988910.1"/>
    <property type="molecule type" value="Genomic_DNA"/>
</dbReference>
<protein>
    <submittedName>
        <fullName evidence="2">Uncharacterized protein</fullName>
    </submittedName>
</protein>